<dbReference type="Pfam" id="PF00005">
    <property type="entry name" value="ABC_tran"/>
    <property type="match status" value="1"/>
</dbReference>
<sequence>MNASIEAHQLEKVRDDFTLGPLDVAIEPGLVTALVGHNGSGKSTLLKSIMSLVKPTSGDIQVLDTNITQSENWKKEIAYLPQDKLGFGPFNGHQLRELIANLYPNWEDELFHRLVHDWNIPLSKKFHSMSPGMQQKLALALTISRGTPIMILDEPSAHIDLTSRHILFDVLSEWMEDGERTLIIATHHIEDIRKLADIIAVMKTGQLIAHEDKDSLAQTYTQYWLTGELPNETLPGEVKRHEQSIITDQPASLEQYLNQHDRSWFKKESLSLEDTLAFMLTI</sequence>
<dbReference type="Proteomes" id="UP001224359">
    <property type="component" value="Unassembled WGS sequence"/>
</dbReference>
<dbReference type="PROSITE" id="PS00211">
    <property type="entry name" value="ABC_TRANSPORTER_1"/>
    <property type="match status" value="1"/>
</dbReference>
<dbReference type="PANTHER" id="PTHR42939:SF3">
    <property type="entry name" value="ABC TRANSPORTER ATP-BINDING COMPONENT"/>
    <property type="match status" value="1"/>
</dbReference>
<dbReference type="PROSITE" id="PS50893">
    <property type="entry name" value="ABC_TRANSPORTER_2"/>
    <property type="match status" value="1"/>
</dbReference>
<evidence type="ECO:0000256" key="1">
    <source>
        <dbReference type="ARBA" id="ARBA00022448"/>
    </source>
</evidence>
<evidence type="ECO:0000313" key="6">
    <source>
        <dbReference type="Proteomes" id="UP001224359"/>
    </source>
</evidence>
<reference evidence="5 6" key="1">
    <citation type="submission" date="2023-07" db="EMBL/GenBank/DDBJ databases">
        <title>Genomic Encyclopedia of Type Strains, Phase IV (KMG-IV): sequencing the most valuable type-strain genomes for metagenomic binning, comparative biology and taxonomic classification.</title>
        <authorList>
            <person name="Goeker M."/>
        </authorList>
    </citation>
    <scope>NUCLEOTIDE SEQUENCE [LARGE SCALE GENOMIC DNA]</scope>
    <source>
        <strain evidence="5 6">DSM 16460</strain>
    </source>
</reference>
<dbReference type="EMBL" id="JAUSTQ010000001">
    <property type="protein sequence ID" value="MDQ0158243.1"/>
    <property type="molecule type" value="Genomic_DNA"/>
</dbReference>
<evidence type="ECO:0000256" key="2">
    <source>
        <dbReference type="ARBA" id="ARBA00022741"/>
    </source>
</evidence>
<dbReference type="InterPro" id="IPR017871">
    <property type="entry name" value="ABC_transporter-like_CS"/>
</dbReference>
<dbReference type="SMART" id="SM00382">
    <property type="entry name" value="AAA"/>
    <property type="match status" value="1"/>
</dbReference>
<keyword evidence="2" id="KW-0547">Nucleotide-binding</keyword>
<dbReference type="InterPro" id="IPR027417">
    <property type="entry name" value="P-loop_NTPase"/>
</dbReference>
<feature type="domain" description="ABC transporter" evidence="4">
    <location>
        <begin position="2"/>
        <end position="229"/>
    </location>
</feature>
<dbReference type="GO" id="GO:0005524">
    <property type="term" value="F:ATP binding"/>
    <property type="evidence" value="ECO:0007669"/>
    <property type="project" value="UniProtKB-KW"/>
</dbReference>
<organism evidence="5 6">
    <name type="scientific">Alkalibacillus salilacus</name>
    <dbReference type="NCBI Taxonomy" id="284582"/>
    <lineage>
        <taxon>Bacteria</taxon>
        <taxon>Bacillati</taxon>
        <taxon>Bacillota</taxon>
        <taxon>Bacilli</taxon>
        <taxon>Bacillales</taxon>
        <taxon>Bacillaceae</taxon>
        <taxon>Alkalibacillus</taxon>
    </lineage>
</organism>
<keyword evidence="1" id="KW-0813">Transport</keyword>
<evidence type="ECO:0000313" key="5">
    <source>
        <dbReference type="EMBL" id="MDQ0158243.1"/>
    </source>
</evidence>
<comment type="caution">
    <text evidence="5">The sequence shown here is derived from an EMBL/GenBank/DDBJ whole genome shotgun (WGS) entry which is preliminary data.</text>
</comment>
<name>A0ABT9VBC0_9BACI</name>
<dbReference type="InterPro" id="IPR003439">
    <property type="entry name" value="ABC_transporter-like_ATP-bd"/>
</dbReference>
<evidence type="ECO:0000256" key="3">
    <source>
        <dbReference type="ARBA" id="ARBA00022840"/>
    </source>
</evidence>
<gene>
    <name evidence="5" type="ORF">J2S77_000193</name>
</gene>
<dbReference type="PANTHER" id="PTHR42939">
    <property type="entry name" value="ABC TRANSPORTER ATP-BINDING PROTEIN ALBC-RELATED"/>
    <property type="match status" value="1"/>
</dbReference>
<dbReference type="InterPro" id="IPR051782">
    <property type="entry name" value="ABC_Transporter_VariousFunc"/>
</dbReference>
<dbReference type="SUPFAM" id="SSF52540">
    <property type="entry name" value="P-loop containing nucleoside triphosphate hydrolases"/>
    <property type="match status" value="1"/>
</dbReference>
<dbReference type="InterPro" id="IPR003593">
    <property type="entry name" value="AAA+_ATPase"/>
</dbReference>
<dbReference type="RefSeq" id="WP_306973798.1">
    <property type="nucleotide sequence ID" value="NZ_JAUSTQ010000001.1"/>
</dbReference>
<dbReference type="Gene3D" id="3.40.50.300">
    <property type="entry name" value="P-loop containing nucleotide triphosphate hydrolases"/>
    <property type="match status" value="1"/>
</dbReference>
<dbReference type="CDD" id="cd03230">
    <property type="entry name" value="ABC_DR_subfamily_A"/>
    <property type="match status" value="1"/>
</dbReference>
<proteinExistence type="predicted"/>
<evidence type="ECO:0000259" key="4">
    <source>
        <dbReference type="PROSITE" id="PS50893"/>
    </source>
</evidence>
<keyword evidence="3 5" id="KW-0067">ATP-binding</keyword>
<accession>A0ABT9VBC0</accession>
<keyword evidence="6" id="KW-1185">Reference proteome</keyword>
<protein>
    <submittedName>
        <fullName evidence="5">ABC-2 type transport system ATP-binding protein</fullName>
    </submittedName>
</protein>